<name>A0A7W3YVF4_9GAMM</name>
<reference evidence="1 2" key="1">
    <citation type="submission" date="2020-08" db="EMBL/GenBank/DDBJ databases">
        <title>Stenotrophomonas sp. W1S232.</title>
        <authorList>
            <person name="Deng Y."/>
        </authorList>
    </citation>
    <scope>NUCLEOTIDE SEQUENCE [LARGE SCALE GENOMIC DNA]</scope>
    <source>
        <strain evidence="1 2">W1S232</strain>
    </source>
</reference>
<organism evidence="1 2">
    <name type="scientific">Stenotrophomonas koreensis</name>
    <dbReference type="NCBI Taxonomy" id="266128"/>
    <lineage>
        <taxon>Bacteria</taxon>
        <taxon>Pseudomonadati</taxon>
        <taxon>Pseudomonadota</taxon>
        <taxon>Gammaproteobacteria</taxon>
        <taxon>Lysobacterales</taxon>
        <taxon>Lysobacteraceae</taxon>
        <taxon>Stenotrophomonas</taxon>
    </lineage>
</organism>
<comment type="caution">
    <text evidence="1">The sequence shown here is derived from an EMBL/GenBank/DDBJ whole genome shotgun (WGS) entry which is preliminary data.</text>
</comment>
<dbReference type="AlphaFoldDB" id="A0A7W3YVF4"/>
<protein>
    <recommendedName>
        <fullName evidence="3">MBL fold metallo-hydrolase</fullName>
    </recommendedName>
</protein>
<proteinExistence type="predicted"/>
<dbReference type="EMBL" id="JACIUV010000003">
    <property type="protein sequence ID" value="MBB1116868.1"/>
    <property type="molecule type" value="Genomic_DNA"/>
</dbReference>
<evidence type="ECO:0008006" key="3">
    <source>
        <dbReference type="Google" id="ProtNLM"/>
    </source>
</evidence>
<dbReference type="InterPro" id="IPR052159">
    <property type="entry name" value="Competence_DNA_uptake"/>
</dbReference>
<dbReference type="PANTHER" id="PTHR30619">
    <property type="entry name" value="DNA INTERNALIZATION/COMPETENCE PROTEIN COMEC/REC2"/>
    <property type="match status" value="1"/>
</dbReference>
<dbReference type="RefSeq" id="WP_182622032.1">
    <property type="nucleotide sequence ID" value="NZ_JACIUV010000003.1"/>
</dbReference>
<dbReference type="SUPFAM" id="SSF56281">
    <property type="entry name" value="Metallo-hydrolase/oxidoreductase"/>
    <property type="match status" value="1"/>
</dbReference>
<sequence>MGGSPTNAAAPIAGQTLPPWQPGMLDIHHIHTGRGDALLFVLPDGTSLLNDAAGRRVEQAPFSFPTRPDASRAPGEWIARYVRRALPAGARGLDYALLSHFHGDHIGVVDSSSPASGHGGDYRLAGITEVAEHVPIARLIDRAWPDYRAPGVPDNPTMANYQRFIRWQGQQRGLVVERFEPGRNDQIVLRHQPAAWPQFELRNLYADGRLWNPADERVTDLLPAAARDGSQPGIDENQRSIAFRLRYGRFDYFSGGDLSSPHAQLRAEAPAWLDVETPVARASGPVDVLKANHHGSWDANSPGFLAALQPRAIVVTARADGHPAVNTYLRMRSTQLWPGPRDIFITHLSAATATTTYGVADAAAGGGHILVRVAPGGGSYRIVVLDDSDEAMRVKAVAGPYPAR</sequence>
<accession>A0A7W3YVF4</accession>
<dbReference type="InterPro" id="IPR036866">
    <property type="entry name" value="RibonucZ/Hydroxyglut_hydro"/>
</dbReference>
<dbReference type="PANTHER" id="PTHR30619:SF1">
    <property type="entry name" value="RECOMBINATION PROTEIN 2"/>
    <property type="match status" value="1"/>
</dbReference>
<evidence type="ECO:0000313" key="2">
    <source>
        <dbReference type="Proteomes" id="UP000550609"/>
    </source>
</evidence>
<dbReference type="Proteomes" id="UP000550609">
    <property type="component" value="Unassembled WGS sequence"/>
</dbReference>
<dbReference type="Gene3D" id="3.60.15.10">
    <property type="entry name" value="Ribonuclease Z/Hydroxyacylglutathione hydrolase-like"/>
    <property type="match status" value="1"/>
</dbReference>
<evidence type="ECO:0000313" key="1">
    <source>
        <dbReference type="EMBL" id="MBB1116868.1"/>
    </source>
</evidence>
<gene>
    <name evidence="1" type="ORF">H4O09_07385</name>
</gene>